<organism evidence="1 2">
    <name type="scientific">Dictyostelium firmibasis</name>
    <dbReference type="NCBI Taxonomy" id="79012"/>
    <lineage>
        <taxon>Eukaryota</taxon>
        <taxon>Amoebozoa</taxon>
        <taxon>Evosea</taxon>
        <taxon>Eumycetozoa</taxon>
        <taxon>Dictyostelia</taxon>
        <taxon>Dictyosteliales</taxon>
        <taxon>Dictyosteliaceae</taxon>
        <taxon>Dictyostelium</taxon>
    </lineage>
</organism>
<accession>A0AAN7U7J6</accession>
<dbReference type="EMBL" id="JAVFKY010000001">
    <property type="protein sequence ID" value="KAK5582881.1"/>
    <property type="molecule type" value="Genomic_DNA"/>
</dbReference>
<dbReference type="AlphaFoldDB" id="A0AAN7U7J6"/>
<dbReference type="Proteomes" id="UP001344447">
    <property type="component" value="Unassembled WGS sequence"/>
</dbReference>
<gene>
    <name evidence="1" type="ORF">RB653_004470</name>
</gene>
<proteinExistence type="predicted"/>
<comment type="caution">
    <text evidence="1">The sequence shown here is derived from an EMBL/GenBank/DDBJ whole genome shotgun (WGS) entry which is preliminary data.</text>
</comment>
<reference evidence="1 2" key="1">
    <citation type="submission" date="2023-11" db="EMBL/GenBank/DDBJ databases">
        <title>Dfirmibasis_genome.</title>
        <authorList>
            <person name="Edelbroek B."/>
            <person name="Kjellin J."/>
            <person name="Jerlstrom-Hultqvist J."/>
            <person name="Soderbom F."/>
        </authorList>
    </citation>
    <scope>NUCLEOTIDE SEQUENCE [LARGE SCALE GENOMIC DNA]</scope>
    <source>
        <strain evidence="1 2">TNS-C-14</strain>
    </source>
</reference>
<protein>
    <submittedName>
        <fullName evidence="1">Uncharacterized protein</fullName>
    </submittedName>
</protein>
<evidence type="ECO:0000313" key="2">
    <source>
        <dbReference type="Proteomes" id="UP001344447"/>
    </source>
</evidence>
<keyword evidence="2" id="KW-1185">Reference proteome</keyword>
<name>A0AAN7U7J6_9MYCE</name>
<sequence length="331" mass="36213">MKDYLEVISEQFHFPSQPGPYHKITEDAEIRIDFIQELQTGLSLSLDKKKGNNNFSADCGLMPMFYRLEVGRKISDSQNLGAIIQPEKLELNYNFSPSKLLFGNVLSGYGIGKSSRIGGNIYLGLPTPSTSSSSSSSSTNFDKLLKKVSAVGVITHETSNSSTEIKVSKMYMSDIEHRIAGVSFCYGLRPSLALGFELYYKFIQASGGGSVGARYRGSVLGIQYDLSGTCNVMGDLQLTSSIGIIPNLMSFSTRFNLNTNNMLSSMQFGTRIIGNPIIGGHEIPLCLKLRTDTNFENAIAFDFDTPFAGVSIGCFGKKSDLFKNYGINLSF</sequence>
<evidence type="ECO:0000313" key="1">
    <source>
        <dbReference type="EMBL" id="KAK5582881.1"/>
    </source>
</evidence>